<dbReference type="InterPro" id="IPR017884">
    <property type="entry name" value="SANT_dom"/>
</dbReference>
<sequence length="1159" mass="133112">MRTLLFPLGYWREILWKEKMSFKAVSLHNIPGGTPLKDFVKFQMNCTLDSAKIPPSMVLTCQNVCSGQETKGINVFQSTLMSGSIHRQEFFDLSEIKASEEILGMISCQKTKPLTRSAVQKRKACEPLSLESPAKIFSRMKQRASLVKEKNKPPEAKLLDPKCTIDYILTPERQPAFLQRSEKIPIVEDKQKTKLDEDFLEESNVKTVSVTDFTEVNKNICTTVISPPFLESPNKFFSRVKQRLQEDWLQKAKQPLITSHPTKKINNFNEEYLSTTVSQKEKIIVEPAELASETFTIISNPVIMSDGHVKSKEFLKERASGNLQEKAVVTPSKNIYGQKTGENLSVSPQKPSQYLCDTIFATPKAHIPRKRQPVTKVLLDEPDTGTNEKFSKEKEIICINEWGIRVINDNTAVRLEGIRRDMGNVFWHSNVIVERIAHNQVKTLTGNIYVLEGRIDEVNMKKEGIPPTFIKKFGTGIPRNWKMLVDDLLCYMKRKEERAFPVSGDSEKINECSELDLPQNIERKYKMKNTTYDVLPLQNDKIHGKQMKTTDLQNDSEKSFTRSGRCIKPRMQYWCGERIRQDQAFNITINKGGANYLSPTISSTPPVRRQTIKFPKKNGESLLKDHKEVPLNQAKGKINMKSQNITRKTKCKLKQQSQHLISDIEGNDPELIIKDIWKKRAAVMLTPLKKKIMQEKQHSNRRSRNEQNVTKECGNITCYERNLADVELDTLNCPLNLLKQHQQIEKVVESIPCTDEDESSEEIPCIKRKTRPSFKRETFNKECNNTQGPLCEQKSTENCVAPSQSRKTNCSYFVQEDTLEELSNKSSSPDLAISSELEKSNRQKSQKWFNRARKNALASETESENSLEEFPVKESKIKIPTKRTNGYISTSPKALPMTRKPYNQSKLRNAVESLPDTNENWTEEELEKLYRAVASFPKHKSGFWMDVAKTLRTRSAEECQQKYMAEQEGKKRAPNKTAKPGKKEERDRGTQQPLAKVGTLKRKQQMRNFLEQMPKDNYDDIFASTPFQNRNTKLPQFCVAPEEDVFQLKDRHPITPASAIFPWLKTPQCDHISPGMLESLDRESCEKHVFRMQNNMKGKGRTWLNVKKKAAPTVFTTPMSRRTNVFNFEDAATSAGVRNLFEVEQEMQSDEEDDMYFST</sequence>
<dbReference type="AlphaFoldDB" id="A0A6P9DCM4"/>
<dbReference type="InterPro" id="IPR015216">
    <property type="entry name" value="SANTA"/>
</dbReference>
<dbReference type="SMART" id="SM00717">
    <property type="entry name" value="SANT"/>
    <property type="match status" value="1"/>
</dbReference>
<dbReference type="RefSeq" id="XP_034289200.1">
    <property type="nucleotide sequence ID" value="XM_034433309.2"/>
</dbReference>
<dbReference type="PANTHER" id="PTHR16124">
    <property type="entry name" value="MIS18-BINDING PROTEIN 1"/>
    <property type="match status" value="1"/>
</dbReference>
<feature type="region of interest" description="Disordered" evidence="1">
    <location>
        <begin position="821"/>
        <end position="846"/>
    </location>
</feature>
<feature type="region of interest" description="Disordered" evidence="1">
    <location>
        <begin position="964"/>
        <end position="1001"/>
    </location>
</feature>
<evidence type="ECO:0000259" key="3">
    <source>
        <dbReference type="PROSITE" id="PS51293"/>
    </source>
</evidence>
<dbReference type="GO" id="GO:0000775">
    <property type="term" value="C:chromosome, centromeric region"/>
    <property type="evidence" value="ECO:0007669"/>
    <property type="project" value="TreeGrafter"/>
</dbReference>
<dbReference type="SUPFAM" id="SSF46689">
    <property type="entry name" value="Homeodomain-like"/>
    <property type="match status" value="1"/>
</dbReference>
<dbReference type="PROSITE" id="PS51293">
    <property type="entry name" value="SANT"/>
    <property type="match status" value="1"/>
</dbReference>
<proteinExistence type="predicted"/>
<dbReference type="GeneID" id="117675026"/>
<dbReference type="KEGG" id="pgut:117675026"/>
<dbReference type="PROSITE" id="PS50090">
    <property type="entry name" value="MYB_LIKE"/>
    <property type="match status" value="1"/>
</dbReference>
<dbReference type="InParanoid" id="A0A6P9DCM4"/>
<accession>A0A6P9DCM4</accession>
<feature type="domain" description="SANT" evidence="3">
    <location>
        <begin position="916"/>
        <end position="971"/>
    </location>
</feature>
<dbReference type="Gene3D" id="1.10.10.60">
    <property type="entry name" value="Homeodomain-like"/>
    <property type="match status" value="1"/>
</dbReference>
<evidence type="ECO:0000313" key="5">
    <source>
        <dbReference type="RefSeq" id="XP_034289200.1"/>
    </source>
</evidence>
<dbReference type="PANTHER" id="PTHR16124:SF3">
    <property type="entry name" value="MIS18-BINDING PROTEIN 1"/>
    <property type="match status" value="1"/>
</dbReference>
<evidence type="ECO:0000256" key="1">
    <source>
        <dbReference type="SAM" id="MobiDB-lite"/>
    </source>
</evidence>
<feature type="domain" description="Myb-like" evidence="2">
    <location>
        <begin position="920"/>
        <end position="963"/>
    </location>
</feature>
<evidence type="ECO:0000313" key="4">
    <source>
        <dbReference type="Proteomes" id="UP001652622"/>
    </source>
</evidence>
<dbReference type="Proteomes" id="UP001652622">
    <property type="component" value="Unplaced"/>
</dbReference>
<dbReference type="CDD" id="cd00167">
    <property type="entry name" value="SANT"/>
    <property type="match status" value="1"/>
</dbReference>
<organism evidence="4 5">
    <name type="scientific">Pantherophis guttatus</name>
    <name type="common">Corn snake</name>
    <name type="synonym">Elaphe guttata</name>
    <dbReference type="NCBI Taxonomy" id="94885"/>
    <lineage>
        <taxon>Eukaryota</taxon>
        <taxon>Metazoa</taxon>
        <taxon>Chordata</taxon>
        <taxon>Craniata</taxon>
        <taxon>Vertebrata</taxon>
        <taxon>Euteleostomi</taxon>
        <taxon>Lepidosauria</taxon>
        <taxon>Squamata</taxon>
        <taxon>Bifurcata</taxon>
        <taxon>Unidentata</taxon>
        <taxon>Episquamata</taxon>
        <taxon>Toxicofera</taxon>
        <taxon>Serpentes</taxon>
        <taxon>Colubroidea</taxon>
        <taxon>Colubridae</taxon>
        <taxon>Colubrinae</taxon>
        <taxon>Pantherophis</taxon>
    </lineage>
</organism>
<evidence type="ECO:0000259" key="2">
    <source>
        <dbReference type="PROSITE" id="PS50090"/>
    </source>
</evidence>
<dbReference type="CTD" id="55320"/>
<dbReference type="Pfam" id="PF09133">
    <property type="entry name" value="SANTA"/>
    <property type="match status" value="1"/>
</dbReference>
<dbReference type="InterPro" id="IPR001005">
    <property type="entry name" value="SANT/Myb"/>
</dbReference>
<dbReference type="InterPro" id="IPR039110">
    <property type="entry name" value="KNL2-like"/>
</dbReference>
<dbReference type="Pfam" id="PF00249">
    <property type="entry name" value="Myb_DNA-binding"/>
    <property type="match status" value="1"/>
</dbReference>
<name>A0A6P9DCM4_PANGU</name>
<protein>
    <submittedName>
        <fullName evidence="5">Mis18-binding protein 1 isoform X1</fullName>
    </submittedName>
</protein>
<keyword evidence="4" id="KW-1185">Reference proteome</keyword>
<reference evidence="5" key="1">
    <citation type="submission" date="2025-08" db="UniProtKB">
        <authorList>
            <consortium name="RefSeq"/>
        </authorList>
    </citation>
    <scope>IDENTIFICATION</scope>
    <source>
        <tissue evidence="5">Blood</tissue>
    </source>
</reference>
<dbReference type="InterPro" id="IPR009057">
    <property type="entry name" value="Homeodomain-like_sf"/>
</dbReference>
<dbReference type="OMA" id="HSNCQNK"/>
<gene>
    <name evidence="5" type="primary">MIS18BP1</name>
</gene>